<evidence type="ECO:0000313" key="3">
    <source>
        <dbReference type="EnsemblPlants" id="TuG1812S0002706200.01.T01.s_cds44587"/>
    </source>
</evidence>
<dbReference type="EnsemblPlants" id="TuG1812G0300004118.01.T01">
    <property type="protein sequence ID" value="TuG1812G0300004118.01.T01.cds317881"/>
    <property type="gene ID" value="TuG1812G0300004118.01"/>
</dbReference>
<feature type="compositionally biased region" description="Gly residues" evidence="1">
    <location>
        <begin position="120"/>
        <end position="132"/>
    </location>
</feature>
<proteinExistence type="predicted"/>
<reference evidence="3" key="3">
    <citation type="submission" date="2022-06" db="UniProtKB">
        <authorList>
            <consortium name="EnsemblPlants"/>
        </authorList>
    </citation>
    <scope>IDENTIFICATION</scope>
</reference>
<protein>
    <submittedName>
        <fullName evidence="3">Uncharacterized protein</fullName>
    </submittedName>
</protein>
<name>A0A8R7RE00_TRIUA</name>
<feature type="compositionally biased region" description="Basic and acidic residues" evidence="1">
    <location>
        <begin position="1"/>
        <end position="10"/>
    </location>
</feature>
<dbReference type="EnsemblPlants" id="TuG1812S0002706200.01.T01">
    <property type="protein sequence ID" value="TuG1812S0002706200.01.T01.s_cds44587"/>
    <property type="gene ID" value="TuG1812S0002706200.01"/>
</dbReference>
<organism evidence="3 4">
    <name type="scientific">Triticum urartu</name>
    <name type="common">Red wild einkorn</name>
    <name type="synonym">Crithodium urartu</name>
    <dbReference type="NCBI Taxonomy" id="4572"/>
    <lineage>
        <taxon>Eukaryota</taxon>
        <taxon>Viridiplantae</taxon>
        <taxon>Streptophyta</taxon>
        <taxon>Embryophyta</taxon>
        <taxon>Tracheophyta</taxon>
        <taxon>Spermatophyta</taxon>
        <taxon>Magnoliopsida</taxon>
        <taxon>Liliopsida</taxon>
        <taxon>Poales</taxon>
        <taxon>Poaceae</taxon>
        <taxon>BOP clade</taxon>
        <taxon>Pooideae</taxon>
        <taxon>Triticodae</taxon>
        <taxon>Triticeae</taxon>
        <taxon>Triticinae</taxon>
        <taxon>Triticum</taxon>
    </lineage>
</organism>
<feature type="region of interest" description="Disordered" evidence="1">
    <location>
        <begin position="1"/>
        <end position="39"/>
    </location>
</feature>
<dbReference type="Proteomes" id="UP000015106">
    <property type="component" value="Chromosome 3"/>
</dbReference>
<sequence length="172" mass="17679">MDLAPRDKIGEAGTAPEHAPKAKLIRMQSLPSHGQEEPQAILVKPCIGEPSDHGIPGGDIPRGHFVKQLPSASKVAVLDVTPNQNVPGHDVRLRNSLEQAARSGEVAEVRVGEHEVVGGEAVGGGARGGGKGVELAEERDGAAGPADVGEEGRVRPEDVPEGVVEGILEAAA</sequence>
<dbReference type="Gramene" id="TuG1812G0300004118.01.T01">
    <property type="protein sequence ID" value="TuG1812G0300004118.01.T01.cds317881"/>
    <property type="gene ID" value="TuG1812G0300004118.01"/>
</dbReference>
<dbReference type="AlphaFoldDB" id="A0A8R7RE00"/>
<dbReference type="Gramene" id="TuG1812S0002706200.01.T01">
    <property type="protein sequence ID" value="TuG1812S0002706200.01.T01.s_cds44587"/>
    <property type="gene ID" value="TuG1812S0002706200.01"/>
</dbReference>
<accession>A0A8R7RE00</accession>
<reference evidence="2" key="2">
    <citation type="submission" date="2018-03" db="EMBL/GenBank/DDBJ databases">
        <title>The Triticum urartu genome reveals the dynamic nature of wheat genome evolution.</title>
        <authorList>
            <person name="Ling H."/>
            <person name="Ma B."/>
            <person name="Shi X."/>
            <person name="Liu H."/>
            <person name="Dong L."/>
            <person name="Sun H."/>
            <person name="Cao Y."/>
            <person name="Gao Q."/>
            <person name="Zheng S."/>
            <person name="Li Y."/>
            <person name="Yu Y."/>
            <person name="Du H."/>
            <person name="Qi M."/>
            <person name="Li Y."/>
            <person name="Yu H."/>
            <person name="Cui Y."/>
            <person name="Wang N."/>
            <person name="Chen C."/>
            <person name="Wu H."/>
            <person name="Zhao Y."/>
            <person name="Zhang J."/>
            <person name="Li Y."/>
            <person name="Zhou W."/>
            <person name="Zhang B."/>
            <person name="Hu W."/>
            <person name="Eijk M."/>
            <person name="Tang J."/>
            <person name="Witsenboer H."/>
            <person name="Zhao S."/>
            <person name="Li Z."/>
            <person name="Zhang A."/>
            <person name="Wang D."/>
            <person name="Liang C."/>
        </authorList>
    </citation>
    <scope>NUCLEOTIDE SEQUENCE [LARGE SCALE GENOMIC DNA]</scope>
    <source>
        <strain evidence="2">cv. G1812</strain>
    </source>
</reference>
<reference evidence="4" key="1">
    <citation type="journal article" date="2013" name="Nature">
        <title>Draft genome of the wheat A-genome progenitor Triticum urartu.</title>
        <authorList>
            <person name="Ling H.Q."/>
            <person name="Zhao S."/>
            <person name="Liu D."/>
            <person name="Wang J."/>
            <person name="Sun H."/>
            <person name="Zhang C."/>
            <person name="Fan H."/>
            <person name="Li D."/>
            <person name="Dong L."/>
            <person name="Tao Y."/>
            <person name="Gao C."/>
            <person name="Wu H."/>
            <person name="Li Y."/>
            <person name="Cui Y."/>
            <person name="Guo X."/>
            <person name="Zheng S."/>
            <person name="Wang B."/>
            <person name="Yu K."/>
            <person name="Liang Q."/>
            <person name="Yang W."/>
            <person name="Lou X."/>
            <person name="Chen J."/>
            <person name="Feng M."/>
            <person name="Jian J."/>
            <person name="Zhang X."/>
            <person name="Luo G."/>
            <person name="Jiang Y."/>
            <person name="Liu J."/>
            <person name="Wang Z."/>
            <person name="Sha Y."/>
            <person name="Zhang B."/>
            <person name="Wu H."/>
            <person name="Tang D."/>
            <person name="Shen Q."/>
            <person name="Xue P."/>
            <person name="Zou S."/>
            <person name="Wang X."/>
            <person name="Liu X."/>
            <person name="Wang F."/>
            <person name="Yang Y."/>
            <person name="An X."/>
            <person name="Dong Z."/>
            <person name="Zhang K."/>
            <person name="Zhang X."/>
            <person name="Luo M.C."/>
            <person name="Dvorak J."/>
            <person name="Tong Y."/>
            <person name="Wang J."/>
            <person name="Yang H."/>
            <person name="Li Z."/>
            <person name="Wang D."/>
            <person name="Zhang A."/>
            <person name="Wang J."/>
        </authorList>
    </citation>
    <scope>NUCLEOTIDE SEQUENCE</scope>
    <source>
        <strain evidence="4">cv. G1812</strain>
    </source>
</reference>
<evidence type="ECO:0000256" key="1">
    <source>
        <dbReference type="SAM" id="MobiDB-lite"/>
    </source>
</evidence>
<evidence type="ECO:0000313" key="2">
    <source>
        <dbReference type="EnsemblPlants" id="TuG1812G0300004118.01.T01.cds317881"/>
    </source>
</evidence>
<feature type="region of interest" description="Disordered" evidence="1">
    <location>
        <begin position="119"/>
        <end position="161"/>
    </location>
</feature>
<keyword evidence="4" id="KW-1185">Reference proteome</keyword>
<evidence type="ECO:0000313" key="4">
    <source>
        <dbReference type="Proteomes" id="UP000015106"/>
    </source>
</evidence>